<keyword evidence="2" id="KW-0812">Transmembrane</keyword>
<dbReference type="Ensembl" id="ENSACOT00000024409.1">
    <property type="protein sequence ID" value="ENSACOP00000023598.1"/>
    <property type="gene ID" value="ENSACOG00000015939.1"/>
</dbReference>
<dbReference type="AlphaFoldDB" id="A0A8B9J2D1"/>
<dbReference type="InterPro" id="IPR009079">
    <property type="entry name" value="4_helix_cytokine-like_core"/>
</dbReference>
<dbReference type="PANTHER" id="PTHR10058">
    <property type="entry name" value="MACROPHAGE COLONY STIMULATING FACTOR"/>
    <property type="match status" value="1"/>
</dbReference>
<reference evidence="3" key="2">
    <citation type="submission" date="2025-09" db="UniProtKB">
        <authorList>
            <consortium name="Ensembl"/>
        </authorList>
    </citation>
    <scope>IDENTIFICATION</scope>
</reference>
<keyword evidence="2" id="KW-1133">Transmembrane helix</keyword>
<feature type="region of interest" description="Disordered" evidence="1">
    <location>
        <begin position="375"/>
        <end position="410"/>
    </location>
</feature>
<dbReference type="GO" id="GO:0030316">
    <property type="term" value="P:osteoclast differentiation"/>
    <property type="evidence" value="ECO:0007669"/>
    <property type="project" value="TreeGrafter"/>
</dbReference>
<dbReference type="GO" id="GO:0008083">
    <property type="term" value="F:growth factor activity"/>
    <property type="evidence" value="ECO:0007669"/>
    <property type="project" value="InterPro"/>
</dbReference>
<feature type="region of interest" description="Disordered" evidence="1">
    <location>
        <begin position="16"/>
        <end position="35"/>
    </location>
</feature>
<feature type="transmembrane region" description="Helical" evidence="2">
    <location>
        <begin position="432"/>
        <end position="453"/>
    </location>
</feature>
<evidence type="ECO:0000313" key="4">
    <source>
        <dbReference type="Proteomes" id="UP000694522"/>
    </source>
</evidence>
<dbReference type="GO" id="GO:0045651">
    <property type="term" value="P:positive regulation of macrophage differentiation"/>
    <property type="evidence" value="ECO:0007669"/>
    <property type="project" value="TreeGrafter"/>
</dbReference>
<dbReference type="Gene3D" id="1.20.1250.10">
    <property type="match status" value="1"/>
</dbReference>
<sequence>WPRLGGGIWQLHKRGGFWTTSKGNSPPPSPSIHETEQNRYCKQIITERHLAELEELADTQMQHPGRVSFKFINKMQLNDSVCYVKAAFPLLGKILERTEFKENSSNAKKMQMVRRMYSRIDESFDPCIREEDEEERKLSQMCFEEFTTSPYEMLVLVKHFFQDINQLLQNQETFERDCSQVYRRTCLAPRKAGASPGVGTDPDCNCLSPALPPATQPSLSTATHASSEVAPASTRLPYSLLHATLTDLDAPSQPPSNTDGGSGTGEVLAAGVGDTVLVPSIGMQQPAPADSTEAILDAAGTIGLAALDIPILHGDRELVEGGTGTAAGPPLPHPAQHQGASILLGTSTPSSGRARMRPAGAAEPITQLRFTRMAPGLRDRAAGGPGARGWGLSRQREPQDGGAGPSFDSGFVLSTEQRRKEPPAREGHWEPLVYITVASAVAVLLAMGGLLFYKYRSRVLGRPLEDGDRDPEEPERRALQGARECPDLETQDL</sequence>
<dbReference type="SUPFAM" id="SSF47266">
    <property type="entry name" value="4-helical cytokines"/>
    <property type="match status" value="1"/>
</dbReference>
<dbReference type="Proteomes" id="UP000694522">
    <property type="component" value="Unplaced"/>
</dbReference>
<dbReference type="GO" id="GO:0005615">
    <property type="term" value="C:extracellular space"/>
    <property type="evidence" value="ECO:0007669"/>
    <property type="project" value="TreeGrafter"/>
</dbReference>
<name>A0A8B9J2D1_9PSIT</name>
<dbReference type="InterPro" id="IPR008001">
    <property type="entry name" value="MCSF-1"/>
</dbReference>
<protein>
    <recommendedName>
        <fullName evidence="5">Macrophage colony-stimulating factor 1</fullName>
    </recommendedName>
</protein>
<keyword evidence="2" id="KW-0472">Membrane</keyword>
<keyword evidence="4" id="KW-1185">Reference proteome</keyword>
<evidence type="ECO:0000313" key="3">
    <source>
        <dbReference type="Ensembl" id="ENSACOP00000023598.1"/>
    </source>
</evidence>
<reference evidence="3" key="1">
    <citation type="submission" date="2025-08" db="UniProtKB">
        <authorList>
            <consortium name="Ensembl"/>
        </authorList>
    </citation>
    <scope>IDENTIFICATION</scope>
</reference>
<feature type="region of interest" description="Disordered" evidence="1">
    <location>
        <begin position="462"/>
        <end position="493"/>
    </location>
</feature>
<evidence type="ECO:0000256" key="1">
    <source>
        <dbReference type="SAM" id="MobiDB-lite"/>
    </source>
</evidence>
<organism evidence="3 4">
    <name type="scientific">Amazona collaria</name>
    <name type="common">yellow-billed parrot</name>
    <dbReference type="NCBI Taxonomy" id="241587"/>
    <lineage>
        <taxon>Eukaryota</taxon>
        <taxon>Metazoa</taxon>
        <taxon>Chordata</taxon>
        <taxon>Craniata</taxon>
        <taxon>Vertebrata</taxon>
        <taxon>Euteleostomi</taxon>
        <taxon>Archelosauria</taxon>
        <taxon>Archosauria</taxon>
        <taxon>Dinosauria</taxon>
        <taxon>Saurischia</taxon>
        <taxon>Theropoda</taxon>
        <taxon>Coelurosauria</taxon>
        <taxon>Aves</taxon>
        <taxon>Neognathae</taxon>
        <taxon>Neoaves</taxon>
        <taxon>Telluraves</taxon>
        <taxon>Australaves</taxon>
        <taxon>Psittaciformes</taxon>
        <taxon>Psittacidae</taxon>
        <taxon>Amazona</taxon>
    </lineage>
</organism>
<dbReference type="Pfam" id="PF05337">
    <property type="entry name" value="CSF-1"/>
    <property type="match status" value="1"/>
</dbReference>
<dbReference type="GO" id="GO:0016020">
    <property type="term" value="C:membrane"/>
    <property type="evidence" value="ECO:0007669"/>
    <property type="project" value="InterPro"/>
</dbReference>
<dbReference type="GO" id="GO:0005125">
    <property type="term" value="F:cytokine activity"/>
    <property type="evidence" value="ECO:0007669"/>
    <property type="project" value="InterPro"/>
</dbReference>
<dbReference type="PANTHER" id="PTHR10058:SF0">
    <property type="entry name" value="MACROPHAGE COLONY-STIMULATING FACTOR 1"/>
    <property type="match status" value="1"/>
</dbReference>
<accession>A0A8B9J2D1</accession>
<evidence type="ECO:0000256" key="2">
    <source>
        <dbReference type="SAM" id="Phobius"/>
    </source>
</evidence>
<proteinExistence type="predicted"/>
<evidence type="ECO:0008006" key="5">
    <source>
        <dbReference type="Google" id="ProtNLM"/>
    </source>
</evidence>